<dbReference type="Proteomes" id="UP000198828">
    <property type="component" value="Unassembled WGS sequence"/>
</dbReference>
<dbReference type="RefSeq" id="WP_093754265.1">
    <property type="nucleotide sequence ID" value="NZ_BSYN01000009.1"/>
</dbReference>
<gene>
    <name evidence="4" type="ORF">SAMN05660923_02540</name>
</gene>
<dbReference type="AlphaFoldDB" id="A0A1H3CTE7"/>
<dbReference type="EMBL" id="FNNG01000013">
    <property type="protein sequence ID" value="SDX57178.1"/>
    <property type="molecule type" value="Genomic_DNA"/>
</dbReference>
<dbReference type="InterPro" id="IPR009003">
    <property type="entry name" value="Peptidase_S1_PA"/>
</dbReference>
<dbReference type="Pfam" id="PF05580">
    <property type="entry name" value="Peptidase_S55"/>
    <property type="match status" value="1"/>
</dbReference>
<feature type="domain" description="PDZ" evidence="2">
    <location>
        <begin position="119"/>
        <end position="174"/>
    </location>
</feature>
<keyword evidence="5" id="KW-1185">Reference proteome</keyword>
<feature type="domain" description="Peptidase S55" evidence="3">
    <location>
        <begin position="196"/>
        <end position="435"/>
    </location>
</feature>
<organism evidence="4 5">
    <name type="scientific">Tepidimicrobium xylanilyticum</name>
    <dbReference type="NCBI Taxonomy" id="1123352"/>
    <lineage>
        <taxon>Bacteria</taxon>
        <taxon>Bacillati</taxon>
        <taxon>Bacillota</taxon>
        <taxon>Tissierellia</taxon>
        <taxon>Tissierellales</taxon>
        <taxon>Tepidimicrobiaceae</taxon>
        <taxon>Tepidimicrobium</taxon>
    </lineage>
</organism>
<dbReference type="SMART" id="SM00228">
    <property type="entry name" value="PDZ"/>
    <property type="match status" value="1"/>
</dbReference>
<keyword evidence="1" id="KW-0472">Membrane</keyword>
<keyword evidence="1" id="KW-0812">Transmembrane</keyword>
<dbReference type="SUPFAM" id="SSF50494">
    <property type="entry name" value="Trypsin-like serine proteases"/>
    <property type="match status" value="1"/>
</dbReference>
<evidence type="ECO:0000259" key="2">
    <source>
        <dbReference type="PROSITE" id="PS50106"/>
    </source>
</evidence>
<reference evidence="4 5" key="1">
    <citation type="submission" date="2016-10" db="EMBL/GenBank/DDBJ databases">
        <authorList>
            <person name="de Groot N.N."/>
        </authorList>
    </citation>
    <scope>NUCLEOTIDE SEQUENCE [LARGE SCALE GENOMIC DNA]</scope>
    <source>
        <strain evidence="4 5">DSM 23310</strain>
    </source>
</reference>
<protein>
    <submittedName>
        <fullName evidence="4">Stage IV sporulation protein B</fullName>
    </submittedName>
</protein>
<evidence type="ECO:0000259" key="3">
    <source>
        <dbReference type="PROSITE" id="PS51494"/>
    </source>
</evidence>
<dbReference type="InterPro" id="IPR041489">
    <property type="entry name" value="PDZ_6"/>
</dbReference>
<dbReference type="InterPro" id="IPR014219">
    <property type="entry name" value="SpoIVB"/>
</dbReference>
<evidence type="ECO:0000313" key="4">
    <source>
        <dbReference type="EMBL" id="SDX57178.1"/>
    </source>
</evidence>
<accession>A0A1H3CTE7</accession>
<evidence type="ECO:0000256" key="1">
    <source>
        <dbReference type="SAM" id="Phobius"/>
    </source>
</evidence>
<sequence length="438" mass="49361">MNGNREYKRFFFILVLVLIFYYINQLLNIIYYPTEIKIIKGENKYIDVSFPFSLTVVEDNDSIVQSTYNESKFKGLRKNYKVDGIQTGEAQFQLRLLGIIPIKKFDVNVVERPYLVPGGNALGVKINTKGVLVVAVTDILGYDGKRYNPAKDAGIKAGDTILEINNVKVKDAEHVVDLLNEIKDNNVKILIERNKIHFETEVTPVRSMQDNCYRLGIWVRDRTAGIGTLTFYDKDSKAFGALGHGITDMDTGNLLNIEYGKITNAKIANIEQGKRGSPGEIKGIFYETEKVLGQITKNSPYGIFGVIGDEFIQSNKRKPIPIGFKEEVKEGKAYILTTINDDKIEKFEIEILKVQPQQFPSQKSMTIRITDEDLLQKTGGIVQGMSGSPIIQNGKLIGAVTHVFVNDPTKGYGIYIEWMLEQLTPKYQTENKLANSTY</sequence>
<dbReference type="InterPro" id="IPR008763">
    <property type="entry name" value="Peptidase_S55"/>
</dbReference>
<dbReference type="Gene3D" id="2.30.42.10">
    <property type="match status" value="1"/>
</dbReference>
<dbReference type="InterPro" id="IPR036034">
    <property type="entry name" value="PDZ_sf"/>
</dbReference>
<evidence type="ECO:0000313" key="5">
    <source>
        <dbReference type="Proteomes" id="UP000198828"/>
    </source>
</evidence>
<dbReference type="PROSITE" id="PS51494">
    <property type="entry name" value="SPOIVB"/>
    <property type="match status" value="1"/>
</dbReference>
<dbReference type="InterPro" id="IPR001478">
    <property type="entry name" value="PDZ"/>
</dbReference>
<dbReference type="SUPFAM" id="SSF50156">
    <property type="entry name" value="PDZ domain-like"/>
    <property type="match status" value="1"/>
</dbReference>
<dbReference type="Pfam" id="PF17820">
    <property type="entry name" value="PDZ_6"/>
    <property type="match status" value="1"/>
</dbReference>
<dbReference type="OrthoDB" id="9765242at2"/>
<proteinExistence type="predicted"/>
<dbReference type="PROSITE" id="PS50106">
    <property type="entry name" value="PDZ"/>
    <property type="match status" value="1"/>
</dbReference>
<dbReference type="NCBIfam" id="TIGR02860">
    <property type="entry name" value="spore_IV_B"/>
    <property type="match status" value="1"/>
</dbReference>
<keyword evidence="1" id="KW-1133">Transmembrane helix</keyword>
<feature type="transmembrane region" description="Helical" evidence="1">
    <location>
        <begin position="12"/>
        <end position="32"/>
    </location>
</feature>
<name>A0A1H3CTE7_9FIRM</name>